<feature type="domain" description="YqcC-like" evidence="1">
    <location>
        <begin position="27"/>
        <end position="121"/>
    </location>
</feature>
<dbReference type="InterPro" id="IPR023376">
    <property type="entry name" value="YqcC-like_dom"/>
</dbReference>
<reference evidence="2 3" key="1">
    <citation type="submission" date="2009-10" db="EMBL/GenBank/DDBJ databases">
        <authorList>
            <person name="Muzny D."/>
            <person name="Qin X."/>
            <person name="Deng J."/>
            <person name="Jiang H."/>
            <person name="Liu Y."/>
            <person name="Qu J."/>
            <person name="Song X.-Z."/>
            <person name="Zhang L."/>
            <person name="Thornton R."/>
            <person name="Coyle M."/>
            <person name="Francisco L."/>
            <person name="Jackson L."/>
            <person name="Javaid M."/>
            <person name="Korchina V."/>
            <person name="Kovar C."/>
            <person name="Mata R."/>
            <person name="Mathew T."/>
            <person name="Ngo R."/>
            <person name="Nguyen L."/>
            <person name="Nguyen N."/>
            <person name="Okwuonu G."/>
            <person name="Ongeri F."/>
            <person name="Pham C."/>
            <person name="Simmons D."/>
            <person name="Wilczek-Boney K."/>
            <person name="Hale W."/>
            <person name="Jakkamsetti A."/>
            <person name="Pham P."/>
            <person name="Ruth R."/>
            <person name="San Lucas F."/>
            <person name="Warren J."/>
            <person name="Zhang J."/>
            <person name="Zhao Z."/>
            <person name="Zhou C."/>
            <person name="Zhu D."/>
            <person name="Lee S."/>
            <person name="Bess C."/>
            <person name="Blankenburg K."/>
            <person name="Forbes L."/>
            <person name="Fu Q."/>
            <person name="Gubbala S."/>
            <person name="Hirani K."/>
            <person name="Jayaseelan J.C."/>
            <person name="Lara F."/>
            <person name="Munidasa M."/>
            <person name="Palculict T."/>
            <person name="Patil S."/>
            <person name="Pu L.-L."/>
            <person name="Saada N."/>
            <person name="Tang L."/>
            <person name="Weissenberger G."/>
            <person name="Zhu Y."/>
            <person name="Hemphill L."/>
            <person name="Shang Y."/>
            <person name="Youmans B."/>
            <person name="Ayvaz T."/>
            <person name="Ross M."/>
            <person name="Santibanez J."/>
            <person name="Aqrawi P."/>
            <person name="Gross S."/>
            <person name="Joshi V."/>
            <person name="Fowler G."/>
            <person name="Nazareth L."/>
            <person name="Reid J."/>
            <person name="Worley K."/>
            <person name="Petrosino J."/>
            <person name="Highlander S."/>
            <person name="Gibbs R."/>
        </authorList>
    </citation>
    <scope>NUCLEOTIDE SEQUENCE [LARGE SCALE GENOMIC DNA]</scope>
    <source>
        <strain evidence="2 3">ATCC 43325</strain>
    </source>
</reference>
<sequence length="125" mass="14480">MYKWHNARKSPKIAASFLKGRIMYQQTKLHLQELQSVMVELNLWQMTAPAESAFLSQEPFALDTMSPTEWLQWIFIPRMYALIESGSPLPTKISITPYIEEALKEMDGLAQLLRPISEIEKVLQK</sequence>
<comment type="caution">
    <text evidence="2">The sequence shown here is derived from an EMBL/GenBank/DDBJ whole genome shotgun (WGS) entry which is preliminary data.</text>
</comment>
<keyword evidence="3" id="KW-1185">Reference proteome</keyword>
<dbReference type="STRING" id="667128.HMPREF0621_1480"/>
<evidence type="ECO:0000259" key="1">
    <source>
        <dbReference type="Pfam" id="PF04287"/>
    </source>
</evidence>
<name>C9PR56_9PAST</name>
<protein>
    <recommendedName>
        <fullName evidence="1">YqcC-like domain-containing protein</fullName>
    </recommendedName>
</protein>
<dbReference type="EMBL" id="ACZR01000014">
    <property type="protein sequence ID" value="EEX49957.1"/>
    <property type="molecule type" value="Genomic_DNA"/>
</dbReference>
<dbReference type="GO" id="GO:0044010">
    <property type="term" value="P:single-species biofilm formation"/>
    <property type="evidence" value="ECO:0007669"/>
    <property type="project" value="TreeGrafter"/>
</dbReference>
<evidence type="ECO:0000313" key="2">
    <source>
        <dbReference type="EMBL" id="EEX49957.1"/>
    </source>
</evidence>
<dbReference type="InterPro" id="IPR007384">
    <property type="entry name" value="UCP006257"/>
</dbReference>
<evidence type="ECO:0000313" key="3">
    <source>
        <dbReference type="Proteomes" id="UP000005519"/>
    </source>
</evidence>
<dbReference type="Proteomes" id="UP000005519">
    <property type="component" value="Unassembled WGS sequence"/>
</dbReference>
<accession>C9PR56</accession>
<organism evidence="2 3">
    <name type="scientific">Pasteurella dagmatis ATCC 43325</name>
    <dbReference type="NCBI Taxonomy" id="667128"/>
    <lineage>
        <taxon>Bacteria</taxon>
        <taxon>Pseudomonadati</taxon>
        <taxon>Pseudomonadota</taxon>
        <taxon>Gammaproteobacteria</taxon>
        <taxon>Pasteurellales</taxon>
        <taxon>Pasteurellaceae</taxon>
        <taxon>Pasteurella</taxon>
    </lineage>
</organism>
<dbReference type="Gene3D" id="1.20.1440.40">
    <property type="entry name" value="YqcC-like"/>
    <property type="match status" value="1"/>
</dbReference>
<gene>
    <name evidence="2" type="ORF">HMPREF0621_1480</name>
</gene>
<dbReference type="Pfam" id="PF04287">
    <property type="entry name" value="DUF446"/>
    <property type="match status" value="1"/>
</dbReference>
<dbReference type="PANTHER" id="PTHR39586:SF1">
    <property type="entry name" value="CYTOPLASMIC PROTEIN"/>
    <property type="match status" value="1"/>
</dbReference>
<dbReference type="SUPFAM" id="SSF158452">
    <property type="entry name" value="YqcC-like"/>
    <property type="match status" value="1"/>
</dbReference>
<dbReference type="AlphaFoldDB" id="C9PR56"/>
<dbReference type="HOGENOM" id="CLU_130358_0_0_6"/>
<dbReference type="PIRSF" id="PIRSF006257">
    <property type="entry name" value="UCP006257"/>
    <property type="match status" value="1"/>
</dbReference>
<dbReference type="PANTHER" id="PTHR39586">
    <property type="entry name" value="CYTOPLASMIC PROTEIN-RELATED"/>
    <property type="match status" value="1"/>
</dbReference>
<proteinExistence type="predicted"/>
<dbReference type="InterPro" id="IPR036814">
    <property type="entry name" value="YqcC-like_sf"/>
</dbReference>